<sequence>MTAPSSADSIPALTQSVSLQFASHPTFEQIAQRMLEQAIKRTYPWLDIDLSTVQLATPDATGRAWQFQPFMPVVLNHLAVGTPVDFSPRGNLDCFLSDTPPHRLRAGNQEVDIQVIKNLLLELAWSVPLGLEDALVRYWGDDIDATGANSRSNRWRWLGDVLRNMLSIRGLQQPGLADTAREALDQVVRWPDRERRFCLDRQAPVYAYNLETRITRGTTSSVLVGSEILLVRATKGTTDFLLCSPGSAVQSFASLEAFNRHWGASIASRYTVDTVTCQRYEISGDVFESQAAMLLEQQLADLKAVQLPAGIDLQSLKNLYNDLSDPARYLLEAPRLSPQTSARLAPLLPRWLKKSSIADQTTLQHYSLALASAKKRHQGQSFLSGIEDIKAFTASALSSAMGQTNDSSPGKVSSSQYQPNDVLLTFTVSAGYPGTIGLSEKRQMSLTELAIHNLVARPSGHFTLSHRLGLTLPTWLTPDFVTGLVEQVDIGATYPRYLQQHLLGGSPQAKNRQRMFAEQIPAQLALEALKQRLDNENGMTVQGLRLLEAVLQPDAANQQVNGRPVVIRHLGLVRKPQAQPDTVTNMFLIEAQDTTTGPHLLYRPLYAPALQEFPTREALLQAIAAAGDLQNSVLTWLSDAARPVYANGGFLEPRIVRFLPGDEFSAPDKPAPATLATQDTHDELLQALHNGELMQYLYGCNAQALVTQADRNSVSNSESRWAVLLQGGGLLFNTLLFPLLRGPVMTTAWLWNLMASAQQDIPALISEDPVARELAAVDLLVNLAMLVSQLPTGHAPVTRAAVAPSLKEQAMRPPAPRTIAEQWPAPAPPTVAEGTIAVPGAHTEAASRRLDFSFASAGQRLTPEQRTRLLRLQALRPPAMPDPIGYGPYKGLYVIDNKWHAEVQDVLYQVNPEADGSATIVDPLDPSRNGPPLKTDRQGRWSLDLRLRLLGGAPPKRMDAQRRANLQRIGELTEELNQWVAQEDDRQKALDVAQQVMTRLQEGSTYTEAQREPKRKIFHDLLQEQTEVYLKLMKSASERASLGIGLTPKYMRGLFENVINNARKAVVVTEMDYIAAKNRDPRFRAESDVQEVLTHHMQDYIKFLDLMSDINDRAIYWLELKDEYLERLLNFDADGAQAFERLTRDRPLNEGNAISRKALQLSTLPMLSIKNPQSDVPAVLLRIVVPLGEQTRSHSELRLYELTPQEQLDILTSLTERYGKTLDALQGVKTLYPDDIHVSYFDRLVKLVDSLYQEVSGKLAAEIKPEPKPRKRPPKRPRPAAAHAQKKLIRTRHNGVLIGDLKPAGTSLPIEVVELRSQVDDEILATYSRHDDVWDVVEVRRPAPAPETRSVKAIKADARKLLDELDARMHRAESYKKNCRHPQEIEEIMSNEASRFRKLAEELDRAFTAAQTPLTPADQALSQQLSDAVSSLTAKGSALRTELSLQLPPTDGNLRFLFEKNLIQVARLGERTALKGSRKDFLQEYAINDRNGSPLWYAHFHYETADTPKDNFSVAHLKTKEQRKEHYHSLLAKATSPYAVVNVHRGQLGKSLAQSRFLPLAP</sequence>
<gene>
    <name evidence="3" type="ORF">AO356_24575</name>
</gene>
<reference evidence="3 4" key="2">
    <citation type="journal article" date="2018" name="Nature">
        <title>Mutant phenotypes for thousands of bacterial genes of unknown function.</title>
        <authorList>
            <person name="Price M.N."/>
            <person name="Wetmore K.M."/>
            <person name="Waters R.J."/>
            <person name="Callaghan M."/>
            <person name="Ray J."/>
            <person name="Liu H."/>
            <person name="Kuehl J.V."/>
            <person name="Melnyk R.A."/>
            <person name="Lamson J.S."/>
            <person name="Suh Y."/>
            <person name="Carlson H.K."/>
            <person name="Esquivel Z."/>
            <person name="Sadeeshkumar H."/>
            <person name="Chakraborty R."/>
            <person name="Zane G.M."/>
            <person name="Rubin B.E."/>
            <person name="Wall J.D."/>
            <person name="Visel A."/>
            <person name="Bristow J."/>
            <person name="Blow M.J."/>
            <person name="Arkin A.P."/>
            <person name="Deutschbauer A.M."/>
        </authorList>
    </citation>
    <scope>NUCLEOTIDE SEQUENCE [LARGE SCALE GENOMIC DNA]</scope>
    <source>
        <strain evidence="3 4">FW300-N2C3</strain>
    </source>
</reference>
<dbReference type="Proteomes" id="UP000059425">
    <property type="component" value="Chromosome"/>
</dbReference>
<feature type="region of interest" description="Disordered" evidence="1">
    <location>
        <begin position="1262"/>
        <end position="1286"/>
    </location>
</feature>
<proteinExistence type="predicted"/>
<feature type="domain" description="Dermonecrotic toxin N-terminal" evidence="2">
    <location>
        <begin position="384"/>
        <end position="625"/>
    </location>
</feature>
<evidence type="ECO:0000313" key="3">
    <source>
        <dbReference type="EMBL" id="ALI09857.1"/>
    </source>
</evidence>
<evidence type="ECO:0000256" key="1">
    <source>
        <dbReference type="SAM" id="MobiDB-lite"/>
    </source>
</evidence>
<dbReference type="RefSeq" id="WP_060741987.1">
    <property type="nucleotide sequence ID" value="NZ_CP012831.1"/>
</dbReference>
<accession>A0A0N9X4D6</accession>
<feature type="region of interest" description="Disordered" evidence="1">
    <location>
        <begin position="918"/>
        <end position="937"/>
    </location>
</feature>
<dbReference type="InterPro" id="IPR046673">
    <property type="entry name" value="ToxA_N"/>
</dbReference>
<dbReference type="EMBL" id="CP012831">
    <property type="protein sequence ID" value="ALI09857.1"/>
    <property type="molecule type" value="Genomic_DNA"/>
</dbReference>
<evidence type="ECO:0000259" key="2">
    <source>
        <dbReference type="Pfam" id="PF20178"/>
    </source>
</evidence>
<dbReference type="Pfam" id="PF20178">
    <property type="entry name" value="ToxA_N"/>
    <property type="match status" value="1"/>
</dbReference>
<protein>
    <recommendedName>
        <fullName evidence="2">Dermonecrotic toxin N-terminal domain-containing protein</fullName>
    </recommendedName>
</protein>
<organism evidence="3 4">
    <name type="scientific">Pseudomonas fluorescens</name>
    <dbReference type="NCBI Taxonomy" id="294"/>
    <lineage>
        <taxon>Bacteria</taxon>
        <taxon>Pseudomonadati</taxon>
        <taxon>Pseudomonadota</taxon>
        <taxon>Gammaproteobacteria</taxon>
        <taxon>Pseudomonadales</taxon>
        <taxon>Pseudomonadaceae</taxon>
        <taxon>Pseudomonas</taxon>
    </lineage>
</organism>
<evidence type="ECO:0000313" key="4">
    <source>
        <dbReference type="Proteomes" id="UP000059425"/>
    </source>
</evidence>
<feature type="compositionally biased region" description="Basic residues" evidence="1">
    <location>
        <begin position="1269"/>
        <end position="1286"/>
    </location>
</feature>
<name>A0A0N9X4D6_PSEFL</name>
<reference evidence="4" key="1">
    <citation type="submission" date="2015-09" db="EMBL/GenBank/DDBJ databases">
        <title>Whole genome sequence of Pseudomonas fluorescens FW300-N2C3.</title>
        <authorList>
            <person name="Ray J."/>
            <person name="Melnyk R."/>
            <person name="Deutschbauer A."/>
        </authorList>
    </citation>
    <scope>NUCLEOTIDE SEQUENCE [LARGE SCALE GENOMIC DNA]</scope>
    <source>
        <strain evidence="4">FW300-N2C3</strain>
    </source>
</reference>